<dbReference type="SMART" id="SM00614">
    <property type="entry name" value="ZnF_BED"/>
    <property type="match status" value="1"/>
</dbReference>
<dbReference type="Proteomes" id="UP000663824">
    <property type="component" value="Unassembled WGS sequence"/>
</dbReference>
<evidence type="ECO:0000313" key="3">
    <source>
        <dbReference type="Proteomes" id="UP000663824"/>
    </source>
</evidence>
<accession>A0A816SRQ0</accession>
<dbReference type="EMBL" id="CAJNRE010009667">
    <property type="protein sequence ID" value="CAF2084050.1"/>
    <property type="molecule type" value="Genomic_DNA"/>
</dbReference>
<evidence type="ECO:0000313" key="1">
    <source>
        <dbReference type="EMBL" id="CAF2084050.1"/>
    </source>
</evidence>
<gene>
    <name evidence="1" type="ORF">MBJ925_LOCUS19176</name>
    <name evidence="2" type="ORF">SMN809_LOCUS37318</name>
</gene>
<evidence type="ECO:0008006" key="4">
    <source>
        <dbReference type="Google" id="ProtNLM"/>
    </source>
</evidence>
<reference evidence="1" key="1">
    <citation type="submission" date="2021-02" db="EMBL/GenBank/DDBJ databases">
        <authorList>
            <person name="Nowell W R."/>
        </authorList>
    </citation>
    <scope>NUCLEOTIDE SEQUENCE</scope>
</reference>
<sequence>MNIIEKKKQIVDLMEKNDESLSFHKPKQHSKSSLMWNYFKIVVINNVKQDMVCCDKCKQLFVYRSKDGTATLAKHNRSCESDSADSNTKLFNQTQVTEYYSSSKSHGIPKKFKEKVKLACTEFVALDSRAFELVSGDGFFKMAQSVFDA</sequence>
<dbReference type="Gene3D" id="1.10.10.1070">
    <property type="entry name" value="Zinc finger, BED domain-containing"/>
    <property type="match status" value="1"/>
</dbReference>
<dbReference type="SUPFAM" id="SSF140996">
    <property type="entry name" value="Hermes dimerisation domain"/>
    <property type="match status" value="1"/>
</dbReference>
<dbReference type="EMBL" id="CAJOBI010094469">
    <property type="protein sequence ID" value="CAF4557928.1"/>
    <property type="molecule type" value="Genomic_DNA"/>
</dbReference>
<comment type="caution">
    <text evidence="1">The sequence shown here is derived from an EMBL/GenBank/DDBJ whole genome shotgun (WGS) entry which is preliminary data.</text>
</comment>
<protein>
    <recommendedName>
        <fullName evidence="4">BED-type domain-containing protein</fullName>
    </recommendedName>
</protein>
<organism evidence="1 3">
    <name type="scientific">Rotaria magnacalcarata</name>
    <dbReference type="NCBI Taxonomy" id="392030"/>
    <lineage>
        <taxon>Eukaryota</taxon>
        <taxon>Metazoa</taxon>
        <taxon>Spiralia</taxon>
        <taxon>Gnathifera</taxon>
        <taxon>Rotifera</taxon>
        <taxon>Eurotatoria</taxon>
        <taxon>Bdelloidea</taxon>
        <taxon>Philodinida</taxon>
        <taxon>Philodinidae</taxon>
        <taxon>Rotaria</taxon>
    </lineage>
</organism>
<dbReference type="AlphaFoldDB" id="A0A816SRQ0"/>
<dbReference type="Proteomes" id="UP000676336">
    <property type="component" value="Unassembled WGS sequence"/>
</dbReference>
<feature type="non-terminal residue" evidence="1">
    <location>
        <position position="149"/>
    </location>
</feature>
<evidence type="ECO:0000313" key="2">
    <source>
        <dbReference type="EMBL" id="CAF4557928.1"/>
    </source>
</evidence>
<proteinExistence type="predicted"/>
<name>A0A816SRQ0_9BILA</name>